<sequence length="35" mass="3901">MKFVASGTREAAESAGAGKLLHWMPQALRSAVWRW</sequence>
<dbReference type="Proteomes" id="UP001205486">
    <property type="component" value="Unassembled WGS sequence"/>
</dbReference>
<name>A0ACC6AJ46_NITWI</name>
<keyword evidence="2" id="KW-1185">Reference proteome</keyword>
<gene>
    <name evidence="1" type="ORF">J2S34_002232</name>
</gene>
<evidence type="ECO:0000313" key="2">
    <source>
        <dbReference type="Proteomes" id="UP001205486"/>
    </source>
</evidence>
<evidence type="ECO:0000313" key="1">
    <source>
        <dbReference type="EMBL" id="MCP1999784.1"/>
    </source>
</evidence>
<dbReference type="EMBL" id="JALJZS010000002">
    <property type="protein sequence ID" value="MCP1999784.1"/>
    <property type="molecule type" value="Genomic_DNA"/>
</dbReference>
<organism evidence="1 2">
    <name type="scientific">Nitrobacter winogradskyi</name>
    <name type="common">Nitrobacter agilis</name>
    <dbReference type="NCBI Taxonomy" id="913"/>
    <lineage>
        <taxon>Bacteria</taxon>
        <taxon>Pseudomonadati</taxon>
        <taxon>Pseudomonadota</taxon>
        <taxon>Alphaproteobacteria</taxon>
        <taxon>Hyphomicrobiales</taxon>
        <taxon>Nitrobacteraceae</taxon>
        <taxon>Nitrobacter</taxon>
    </lineage>
</organism>
<comment type="caution">
    <text evidence="1">The sequence shown here is derived from an EMBL/GenBank/DDBJ whole genome shotgun (WGS) entry which is preliminary data.</text>
</comment>
<accession>A0ACC6AJ46</accession>
<proteinExistence type="predicted"/>
<protein>
    <submittedName>
        <fullName evidence="1">Uncharacterized protein</fullName>
    </submittedName>
</protein>
<reference evidence="1" key="1">
    <citation type="submission" date="2022-03" db="EMBL/GenBank/DDBJ databases">
        <title>Interactions between chemoautotrophic and heterotrophic bacteria.</title>
        <authorList>
            <person name="Santoro A."/>
        </authorList>
    </citation>
    <scope>NUCLEOTIDE SEQUENCE</scope>
    <source>
        <strain evidence="1">Nb-106</strain>
    </source>
</reference>